<dbReference type="InterPro" id="IPR002182">
    <property type="entry name" value="NB-ARC"/>
</dbReference>
<dbReference type="InterPro" id="IPR000157">
    <property type="entry name" value="TIR_dom"/>
</dbReference>
<evidence type="ECO:0000256" key="3">
    <source>
        <dbReference type="ARBA" id="ARBA00022821"/>
    </source>
</evidence>
<keyword evidence="4" id="KW-0520">NAD</keyword>
<dbReference type="Pfam" id="PF01582">
    <property type="entry name" value="TIR"/>
    <property type="match status" value="1"/>
</dbReference>
<dbReference type="Pfam" id="PF23286">
    <property type="entry name" value="LRR_13"/>
    <property type="match status" value="1"/>
</dbReference>
<dbReference type="InterPro" id="IPR035897">
    <property type="entry name" value="Toll_tir_struct_dom_sf"/>
</dbReference>
<dbReference type="PRINTS" id="PR00364">
    <property type="entry name" value="DISEASERSIST"/>
</dbReference>
<dbReference type="GO" id="GO:0043531">
    <property type="term" value="F:ADP binding"/>
    <property type="evidence" value="ECO:0007669"/>
    <property type="project" value="InterPro"/>
</dbReference>
<dbReference type="InterPro" id="IPR027417">
    <property type="entry name" value="P-loop_NTPase"/>
</dbReference>
<dbReference type="Pfam" id="PF00931">
    <property type="entry name" value="NB-ARC"/>
    <property type="match status" value="1"/>
</dbReference>
<reference evidence="7" key="3">
    <citation type="submission" date="2015-04" db="UniProtKB">
        <authorList>
            <consortium name="EnsemblPlants"/>
        </authorList>
    </citation>
    <scope>IDENTIFICATION</scope>
    <source>
        <strain evidence="7">cv. Jemalong A17</strain>
    </source>
</reference>
<dbReference type="HOGENOM" id="CLU_001561_5_0_1"/>
<dbReference type="AlphaFoldDB" id="G7KDY8"/>
<dbReference type="InterPro" id="IPR058546">
    <property type="entry name" value="RPS4B/Roq1-like_LRR"/>
</dbReference>
<evidence type="ECO:0000313" key="7">
    <source>
        <dbReference type="EnsemblPlants" id="AES96716"/>
    </source>
</evidence>
<protein>
    <submittedName>
        <fullName evidence="6">Disease resistance protein (TIR-NBS-LRR class)</fullName>
    </submittedName>
</protein>
<feature type="domain" description="TIR" evidence="5">
    <location>
        <begin position="20"/>
        <end position="186"/>
    </location>
</feature>
<evidence type="ECO:0000256" key="2">
    <source>
        <dbReference type="ARBA" id="ARBA00022737"/>
    </source>
</evidence>
<dbReference type="Proteomes" id="UP000002051">
    <property type="component" value="Chromosome 5"/>
</dbReference>
<dbReference type="PaxDb" id="3880-AES96716"/>
<dbReference type="Gene3D" id="3.80.10.10">
    <property type="entry name" value="Ribonuclease Inhibitor"/>
    <property type="match status" value="2"/>
</dbReference>
<dbReference type="Gene3D" id="1.10.8.430">
    <property type="entry name" value="Helical domain of apoptotic protease-activating factors"/>
    <property type="match status" value="1"/>
</dbReference>
<organism evidence="6 8">
    <name type="scientific">Medicago truncatula</name>
    <name type="common">Barrel medic</name>
    <name type="synonym">Medicago tribuloides</name>
    <dbReference type="NCBI Taxonomy" id="3880"/>
    <lineage>
        <taxon>Eukaryota</taxon>
        <taxon>Viridiplantae</taxon>
        <taxon>Streptophyta</taxon>
        <taxon>Embryophyta</taxon>
        <taxon>Tracheophyta</taxon>
        <taxon>Spermatophyta</taxon>
        <taxon>Magnoliopsida</taxon>
        <taxon>eudicotyledons</taxon>
        <taxon>Gunneridae</taxon>
        <taxon>Pentapetalae</taxon>
        <taxon>rosids</taxon>
        <taxon>fabids</taxon>
        <taxon>Fabales</taxon>
        <taxon>Fabaceae</taxon>
        <taxon>Papilionoideae</taxon>
        <taxon>50 kb inversion clade</taxon>
        <taxon>NPAAA clade</taxon>
        <taxon>Hologalegina</taxon>
        <taxon>IRL clade</taxon>
        <taxon>Trifolieae</taxon>
        <taxon>Medicago</taxon>
    </lineage>
</organism>
<dbReference type="SUPFAM" id="SSF52540">
    <property type="entry name" value="P-loop containing nucleoside triphosphate hydrolases"/>
    <property type="match status" value="1"/>
</dbReference>
<dbReference type="SMART" id="SM00255">
    <property type="entry name" value="TIR"/>
    <property type="match status" value="1"/>
</dbReference>
<dbReference type="SUPFAM" id="SSF46785">
    <property type="entry name" value="Winged helix' DNA-binding domain"/>
    <property type="match status" value="1"/>
</dbReference>
<dbReference type="InterPro" id="IPR042197">
    <property type="entry name" value="Apaf_helical"/>
</dbReference>
<evidence type="ECO:0000256" key="1">
    <source>
        <dbReference type="ARBA" id="ARBA00022614"/>
    </source>
</evidence>
<dbReference type="Gene3D" id="3.40.50.300">
    <property type="entry name" value="P-loop containing nucleotide triphosphate hydrolases"/>
    <property type="match status" value="1"/>
</dbReference>
<dbReference type="PANTHER" id="PTHR11017:SF570">
    <property type="entry name" value="DISEASE RESISTANCE PROTEIN (TIR-NBS CLASS)-RELATED"/>
    <property type="match status" value="1"/>
</dbReference>
<dbReference type="Pfam" id="PF23282">
    <property type="entry name" value="WHD_ROQ1"/>
    <property type="match status" value="1"/>
</dbReference>
<dbReference type="GO" id="GO:0006952">
    <property type="term" value="P:defense response"/>
    <property type="evidence" value="ECO:0007669"/>
    <property type="project" value="UniProtKB-KW"/>
</dbReference>
<dbReference type="InterPro" id="IPR032675">
    <property type="entry name" value="LRR_dom_sf"/>
</dbReference>
<dbReference type="PROSITE" id="PS50104">
    <property type="entry name" value="TIR"/>
    <property type="match status" value="1"/>
</dbReference>
<dbReference type="OMA" id="HADYCER"/>
<gene>
    <name evidence="6" type="ordered locus">MTR_5g040490</name>
</gene>
<dbReference type="InterPro" id="IPR036390">
    <property type="entry name" value="WH_DNA-bd_sf"/>
</dbReference>
<dbReference type="EnsemblPlants" id="AES96716">
    <property type="protein sequence ID" value="AES96716"/>
    <property type="gene ID" value="MTR_5g040490"/>
</dbReference>
<evidence type="ECO:0000313" key="6">
    <source>
        <dbReference type="EMBL" id="AES96716.1"/>
    </source>
</evidence>
<reference evidence="6 8" key="1">
    <citation type="journal article" date="2011" name="Nature">
        <title>The Medicago genome provides insight into the evolution of rhizobial symbioses.</title>
        <authorList>
            <person name="Young N.D."/>
            <person name="Debelle F."/>
            <person name="Oldroyd G.E."/>
            <person name="Geurts R."/>
            <person name="Cannon S.B."/>
            <person name="Udvardi M.K."/>
            <person name="Benedito V.A."/>
            <person name="Mayer K.F."/>
            <person name="Gouzy J."/>
            <person name="Schoof H."/>
            <person name="Van de Peer Y."/>
            <person name="Proost S."/>
            <person name="Cook D.R."/>
            <person name="Meyers B.C."/>
            <person name="Spannagl M."/>
            <person name="Cheung F."/>
            <person name="De Mita S."/>
            <person name="Krishnakumar V."/>
            <person name="Gundlach H."/>
            <person name="Zhou S."/>
            <person name="Mudge J."/>
            <person name="Bharti A.K."/>
            <person name="Murray J.D."/>
            <person name="Naoumkina M.A."/>
            <person name="Rosen B."/>
            <person name="Silverstein K.A."/>
            <person name="Tang H."/>
            <person name="Rombauts S."/>
            <person name="Zhao P.X."/>
            <person name="Zhou P."/>
            <person name="Barbe V."/>
            <person name="Bardou P."/>
            <person name="Bechner M."/>
            <person name="Bellec A."/>
            <person name="Berger A."/>
            <person name="Berges H."/>
            <person name="Bidwell S."/>
            <person name="Bisseling T."/>
            <person name="Choisne N."/>
            <person name="Couloux A."/>
            <person name="Denny R."/>
            <person name="Deshpande S."/>
            <person name="Dai X."/>
            <person name="Doyle J.J."/>
            <person name="Dudez A.M."/>
            <person name="Farmer A.D."/>
            <person name="Fouteau S."/>
            <person name="Franken C."/>
            <person name="Gibelin C."/>
            <person name="Gish J."/>
            <person name="Goldstein S."/>
            <person name="Gonzalez A.J."/>
            <person name="Green P.J."/>
            <person name="Hallab A."/>
            <person name="Hartog M."/>
            <person name="Hua A."/>
            <person name="Humphray S.J."/>
            <person name="Jeong D.H."/>
            <person name="Jing Y."/>
            <person name="Jocker A."/>
            <person name="Kenton S.M."/>
            <person name="Kim D.J."/>
            <person name="Klee K."/>
            <person name="Lai H."/>
            <person name="Lang C."/>
            <person name="Lin S."/>
            <person name="Macmil S.L."/>
            <person name="Magdelenat G."/>
            <person name="Matthews L."/>
            <person name="McCorrison J."/>
            <person name="Monaghan E.L."/>
            <person name="Mun J.H."/>
            <person name="Najar F.Z."/>
            <person name="Nicholson C."/>
            <person name="Noirot C."/>
            <person name="O'Bleness M."/>
            <person name="Paule C.R."/>
            <person name="Poulain J."/>
            <person name="Prion F."/>
            <person name="Qin B."/>
            <person name="Qu C."/>
            <person name="Retzel E.F."/>
            <person name="Riddle C."/>
            <person name="Sallet E."/>
            <person name="Samain S."/>
            <person name="Samson N."/>
            <person name="Sanders I."/>
            <person name="Saurat O."/>
            <person name="Scarpelli C."/>
            <person name="Schiex T."/>
            <person name="Segurens B."/>
            <person name="Severin A.J."/>
            <person name="Sherrier D.J."/>
            <person name="Shi R."/>
            <person name="Sims S."/>
            <person name="Singer S.R."/>
            <person name="Sinharoy S."/>
            <person name="Sterck L."/>
            <person name="Viollet A."/>
            <person name="Wang B.B."/>
            <person name="Wang K."/>
            <person name="Wang M."/>
            <person name="Wang X."/>
            <person name="Warfsmann J."/>
            <person name="Weissenbach J."/>
            <person name="White D.D."/>
            <person name="White J.D."/>
            <person name="Wiley G.B."/>
            <person name="Wincker P."/>
            <person name="Xing Y."/>
            <person name="Yang L."/>
            <person name="Yao Z."/>
            <person name="Ying F."/>
            <person name="Zhai J."/>
            <person name="Zhou L."/>
            <person name="Zuber A."/>
            <person name="Denarie J."/>
            <person name="Dixon R.A."/>
            <person name="May G.D."/>
            <person name="Schwartz D.C."/>
            <person name="Rogers J."/>
            <person name="Quetier F."/>
            <person name="Town C.D."/>
            <person name="Roe B.A."/>
        </authorList>
    </citation>
    <scope>NUCLEOTIDE SEQUENCE [LARGE SCALE GENOMIC DNA]</scope>
    <source>
        <strain evidence="6">A17</strain>
        <strain evidence="7 8">cv. Jemalong A17</strain>
    </source>
</reference>
<dbReference type="FunFam" id="3.40.50.10140:FF:000007">
    <property type="entry name" value="Disease resistance protein (TIR-NBS-LRR class)"/>
    <property type="match status" value="1"/>
</dbReference>
<proteinExistence type="predicted"/>
<keyword evidence="1" id="KW-0433">Leucine-rich repeat</keyword>
<dbReference type="SUPFAM" id="SSF52200">
    <property type="entry name" value="Toll/Interleukin receptor TIR domain"/>
    <property type="match status" value="1"/>
</dbReference>
<dbReference type="PANTHER" id="PTHR11017">
    <property type="entry name" value="LEUCINE-RICH REPEAT-CONTAINING PROTEIN"/>
    <property type="match status" value="1"/>
</dbReference>
<reference evidence="6 8" key="2">
    <citation type="journal article" date="2014" name="BMC Genomics">
        <title>An improved genome release (version Mt4.0) for the model legume Medicago truncatula.</title>
        <authorList>
            <person name="Tang H."/>
            <person name="Krishnakumar V."/>
            <person name="Bidwell S."/>
            <person name="Rosen B."/>
            <person name="Chan A."/>
            <person name="Zhou S."/>
            <person name="Gentzbittel L."/>
            <person name="Childs K.L."/>
            <person name="Yandell M."/>
            <person name="Gundlach H."/>
            <person name="Mayer K.F."/>
            <person name="Schwartz D.C."/>
            <person name="Town C.D."/>
        </authorList>
    </citation>
    <scope>GENOME REANNOTATION</scope>
    <source>
        <strain evidence="7 8">cv. Jemalong A17</strain>
    </source>
</reference>
<evidence type="ECO:0000313" key="8">
    <source>
        <dbReference type="Proteomes" id="UP000002051"/>
    </source>
</evidence>
<evidence type="ECO:0000256" key="4">
    <source>
        <dbReference type="ARBA" id="ARBA00023027"/>
    </source>
</evidence>
<name>G7KDY8_MEDTR</name>
<dbReference type="EMBL" id="CM001221">
    <property type="protein sequence ID" value="AES96716.1"/>
    <property type="molecule type" value="Genomic_DNA"/>
</dbReference>
<keyword evidence="8" id="KW-1185">Reference proteome</keyword>
<sequence>MTTTKELKSQASSSSTIERWAYDVFLSFRGEDTRNGFTGNLYKALCGKGINTFIDDKNLGKGEEITPALMMAIQESRIAIVIFSENYASSTFCLKELTKIMECIKHKGRLVLPIFYQVDPADVRHQKGSYANALASHERKKTIDKIMVKQWRLALQEAASILGWHFEHGYEYELIGKIVQEVSKKINHRPLHVAKYPIGLESRVQKVNSLLEVESNEGVRMVGIYGMGGLGKTTLACAVYNCIADQFDSLCFLGDIRENSKKRGLVELQDMLLFELTGEKDIKLCSLNKAIPIIESRLRGRKILLILDDIDSLEQLKALAGGLEWFGSGSRVIITTRDKHLLQVYGVERVYEVEGLKHEEALELFVWNAFKSKEVEPSYFDIAKKVLLYSKGLPLAIEIIGSDLYGKTILEWQSAIDTYERIPHENIQDILRVSYDGLKEFEKEIFLDITCFFKGYKLSDVMNILHSGRGYAPDYAVQVLIDKSLIKMNEYRVRIHDMIEDMGREIVRLESPSKPGGRSRLWFTKDILHVLKENKGSDKTEIIVLNLLKDKEVQWDGNALKNMENLKILVIEKTRFSRGPNHLPKSLRVLKWFDYPESSLPAHYNPKKLVILDLSDSTGLFTFGNQMIMKFKSLKEMKISKCQSLKKVPDMSGAPNLKKLHLDSCKSLVEVHDSIGFLEKLEDLNLNYCTSLTILPYGINLPSLKTMSLRNCTTVKNFPEILGKMENIKYLVLSNSEISELPYSIGLLVGLVNLTIDRCNKLLELPSSIFMLPKLETLEAYCCRGLARIKKRKGQVPETLPSDVRNASSCLVHRDVDLSFCYLPYEFLATLLPFLHYVTNISLDYSSITILPSSINACYSLMKLTMNNCTELREIRGLPPNIKHLGAINCESLTSQSKEMLLNQMLLNSGIKYIIYPGSSIPSWFHQRTCEQSQSFWFRNKLPEMALCLVGVLGSCDFTARSDEYIFDLIIDRNQQSNHIFYVRWSENNLFDTNHILLLDVQLKPSLDMIGRVQSENGWNHAELLLMKNGGEYMKWRRVYVREQMMNMPDILFINPEVSIGKENKEVTCGDKRSQKNLQDLTSSTLCIKKIKKSN</sequence>
<dbReference type="GO" id="GO:0007165">
    <property type="term" value="P:signal transduction"/>
    <property type="evidence" value="ECO:0007669"/>
    <property type="project" value="InterPro"/>
</dbReference>
<evidence type="ECO:0000259" key="5">
    <source>
        <dbReference type="PROSITE" id="PS50104"/>
    </source>
</evidence>
<dbReference type="InterPro" id="IPR044974">
    <property type="entry name" value="Disease_R_plants"/>
</dbReference>
<keyword evidence="3" id="KW-0611">Plant defense</keyword>
<dbReference type="SUPFAM" id="SSF52058">
    <property type="entry name" value="L domain-like"/>
    <property type="match status" value="1"/>
</dbReference>
<dbReference type="InterPro" id="IPR058192">
    <property type="entry name" value="WHD_ROQ1-like"/>
</dbReference>
<accession>G7KDY8</accession>
<dbReference type="Gene3D" id="3.40.50.10140">
    <property type="entry name" value="Toll/interleukin-1 receptor homology (TIR) domain"/>
    <property type="match status" value="1"/>
</dbReference>
<keyword evidence="2" id="KW-0677">Repeat</keyword>